<sequence length="129" mass="13998">MKRVVDASAVLAVCKQEEGAVEARRKMRGGLISAVNLSEVYYKAASFDKQAIANAIVQTAELQVISFDQQQASIAADLAARTKGAGVSFADRACLALGLSENLSILTGDHLWIELRLEIQLDFFREKPS</sequence>
<evidence type="ECO:0000313" key="2">
    <source>
        <dbReference type="EMBL" id="QDS91426.1"/>
    </source>
</evidence>
<dbReference type="AlphaFoldDB" id="A0A517M958"/>
<dbReference type="SUPFAM" id="SSF88723">
    <property type="entry name" value="PIN domain-like"/>
    <property type="match status" value="1"/>
</dbReference>
<dbReference type="InterPro" id="IPR029060">
    <property type="entry name" value="PIN-like_dom_sf"/>
</dbReference>
<feature type="domain" description="PIN" evidence="1">
    <location>
        <begin position="4"/>
        <end position="110"/>
    </location>
</feature>
<dbReference type="KEGG" id="rml:FF011L_01560"/>
<accession>A0A517M958</accession>
<dbReference type="EMBL" id="CP036262">
    <property type="protein sequence ID" value="QDS91426.1"/>
    <property type="molecule type" value="Genomic_DNA"/>
</dbReference>
<name>A0A517M958_9BACT</name>
<dbReference type="InterPro" id="IPR002716">
    <property type="entry name" value="PIN_dom"/>
</dbReference>
<reference evidence="2 3" key="1">
    <citation type="submission" date="2019-02" db="EMBL/GenBank/DDBJ databases">
        <title>Deep-cultivation of Planctomycetes and their phenomic and genomic characterization uncovers novel biology.</title>
        <authorList>
            <person name="Wiegand S."/>
            <person name="Jogler M."/>
            <person name="Boedeker C."/>
            <person name="Pinto D."/>
            <person name="Vollmers J."/>
            <person name="Rivas-Marin E."/>
            <person name="Kohn T."/>
            <person name="Peeters S.H."/>
            <person name="Heuer A."/>
            <person name="Rast P."/>
            <person name="Oberbeckmann S."/>
            <person name="Bunk B."/>
            <person name="Jeske O."/>
            <person name="Meyerdierks A."/>
            <person name="Storesund J.E."/>
            <person name="Kallscheuer N."/>
            <person name="Luecker S."/>
            <person name="Lage O.M."/>
            <person name="Pohl T."/>
            <person name="Merkel B.J."/>
            <person name="Hornburger P."/>
            <person name="Mueller R.-W."/>
            <person name="Bruemmer F."/>
            <person name="Labrenz M."/>
            <person name="Spormann A.M."/>
            <person name="Op den Camp H."/>
            <person name="Overmann J."/>
            <person name="Amann R."/>
            <person name="Jetten M.S.M."/>
            <person name="Mascher T."/>
            <person name="Medema M.H."/>
            <person name="Devos D.P."/>
            <person name="Kaster A.-K."/>
            <person name="Ovreas L."/>
            <person name="Rohde M."/>
            <person name="Galperin M.Y."/>
            <person name="Jogler C."/>
        </authorList>
    </citation>
    <scope>NUCLEOTIDE SEQUENCE [LARGE SCALE GENOMIC DNA]</scope>
    <source>
        <strain evidence="2 3">FF011L</strain>
    </source>
</reference>
<protein>
    <recommendedName>
        <fullName evidence="1">PIN domain-containing protein</fullName>
    </recommendedName>
</protein>
<dbReference type="Proteomes" id="UP000320672">
    <property type="component" value="Chromosome"/>
</dbReference>
<dbReference type="Pfam" id="PF01850">
    <property type="entry name" value="PIN"/>
    <property type="match status" value="1"/>
</dbReference>
<dbReference type="OrthoDB" id="286092at2"/>
<organism evidence="2 3">
    <name type="scientific">Roseimaritima multifibrata</name>
    <dbReference type="NCBI Taxonomy" id="1930274"/>
    <lineage>
        <taxon>Bacteria</taxon>
        <taxon>Pseudomonadati</taxon>
        <taxon>Planctomycetota</taxon>
        <taxon>Planctomycetia</taxon>
        <taxon>Pirellulales</taxon>
        <taxon>Pirellulaceae</taxon>
        <taxon>Roseimaritima</taxon>
    </lineage>
</organism>
<keyword evidence="3" id="KW-1185">Reference proteome</keyword>
<dbReference type="CDD" id="cd18682">
    <property type="entry name" value="PIN_VapC-like"/>
    <property type="match status" value="1"/>
</dbReference>
<evidence type="ECO:0000259" key="1">
    <source>
        <dbReference type="Pfam" id="PF01850"/>
    </source>
</evidence>
<dbReference type="RefSeq" id="WP_145349494.1">
    <property type="nucleotide sequence ID" value="NZ_CP036262.1"/>
</dbReference>
<dbReference type="Gene3D" id="3.40.50.1010">
    <property type="entry name" value="5'-nuclease"/>
    <property type="match status" value="1"/>
</dbReference>
<gene>
    <name evidence="2" type="ORF">FF011L_01560</name>
</gene>
<evidence type="ECO:0000313" key="3">
    <source>
        <dbReference type="Proteomes" id="UP000320672"/>
    </source>
</evidence>
<proteinExistence type="predicted"/>